<evidence type="ECO:0000256" key="1">
    <source>
        <dbReference type="ARBA" id="ARBA00004141"/>
    </source>
</evidence>
<comment type="similarity">
    <text evidence="5">Belongs to the SAT4 family.</text>
</comment>
<keyword evidence="2 7" id="KW-0812">Transmembrane</keyword>
<dbReference type="AlphaFoldDB" id="A0A5N6U606"/>
<dbReference type="PANTHER" id="PTHR33048">
    <property type="entry name" value="PTH11-LIKE INTEGRAL MEMBRANE PROTEIN (AFU_ORTHOLOGUE AFUA_5G11245)"/>
    <property type="match status" value="1"/>
</dbReference>
<organism evidence="9 10">
    <name type="scientific">Aspergillus avenaceus</name>
    <dbReference type="NCBI Taxonomy" id="36643"/>
    <lineage>
        <taxon>Eukaryota</taxon>
        <taxon>Fungi</taxon>
        <taxon>Dikarya</taxon>
        <taxon>Ascomycota</taxon>
        <taxon>Pezizomycotina</taxon>
        <taxon>Eurotiomycetes</taxon>
        <taxon>Eurotiomycetidae</taxon>
        <taxon>Eurotiales</taxon>
        <taxon>Aspergillaceae</taxon>
        <taxon>Aspergillus</taxon>
        <taxon>Aspergillus subgen. Circumdati</taxon>
    </lineage>
</organism>
<feature type="transmembrane region" description="Helical" evidence="7">
    <location>
        <begin position="113"/>
        <end position="135"/>
    </location>
</feature>
<feature type="transmembrane region" description="Helical" evidence="7">
    <location>
        <begin position="79"/>
        <end position="101"/>
    </location>
</feature>
<comment type="subcellular location">
    <subcellularLocation>
        <location evidence="1">Membrane</location>
        <topology evidence="1">Multi-pass membrane protein</topology>
    </subcellularLocation>
</comment>
<evidence type="ECO:0000259" key="8">
    <source>
        <dbReference type="Pfam" id="PF20684"/>
    </source>
</evidence>
<name>A0A5N6U606_ASPAV</name>
<dbReference type="Proteomes" id="UP000325780">
    <property type="component" value="Unassembled WGS sequence"/>
</dbReference>
<evidence type="ECO:0000256" key="5">
    <source>
        <dbReference type="ARBA" id="ARBA00038359"/>
    </source>
</evidence>
<keyword evidence="10" id="KW-1185">Reference proteome</keyword>
<keyword evidence="4 7" id="KW-0472">Membrane</keyword>
<protein>
    <recommendedName>
        <fullName evidence="8">Rhodopsin domain-containing protein</fullName>
    </recommendedName>
</protein>
<dbReference type="OrthoDB" id="10017208at2759"/>
<keyword evidence="3 7" id="KW-1133">Transmembrane helix</keyword>
<dbReference type="InterPro" id="IPR049326">
    <property type="entry name" value="Rhodopsin_dom_fungi"/>
</dbReference>
<evidence type="ECO:0000256" key="2">
    <source>
        <dbReference type="ARBA" id="ARBA00022692"/>
    </source>
</evidence>
<feature type="region of interest" description="Disordered" evidence="6">
    <location>
        <begin position="327"/>
        <end position="359"/>
    </location>
</feature>
<evidence type="ECO:0000256" key="4">
    <source>
        <dbReference type="ARBA" id="ARBA00023136"/>
    </source>
</evidence>
<reference evidence="9 10" key="1">
    <citation type="submission" date="2019-04" db="EMBL/GenBank/DDBJ databases">
        <title>Friends and foes A comparative genomics study of 23 Aspergillus species from section Flavi.</title>
        <authorList>
            <consortium name="DOE Joint Genome Institute"/>
            <person name="Kjaerbolling I."/>
            <person name="Vesth T."/>
            <person name="Frisvad J.C."/>
            <person name="Nybo J.L."/>
            <person name="Theobald S."/>
            <person name="Kildgaard S."/>
            <person name="Isbrandt T."/>
            <person name="Kuo A."/>
            <person name="Sato A."/>
            <person name="Lyhne E.K."/>
            <person name="Kogle M.E."/>
            <person name="Wiebenga A."/>
            <person name="Kun R.S."/>
            <person name="Lubbers R.J."/>
            <person name="Makela M.R."/>
            <person name="Barry K."/>
            <person name="Chovatia M."/>
            <person name="Clum A."/>
            <person name="Daum C."/>
            <person name="Haridas S."/>
            <person name="He G."/>
            <person name="LaButti K."/>
            <person name="Lipzen A."/>
            <person name="Mondo S."/>
            <person name="Riley R."/>
            <person name="Salamov A."/>
            <person name="Simmons B.A."/>
            <person name="Magnuson J.K."/>
            <person name="Henrissat B."/>
            <person name="Mortensen U.H."/>
            <person name="Larsen T.O."/>
            <person name="Devries R.P."/>
            <person name="Grigoriev I.V."/>
            <person name="Machida M."/>
            <person name="Baker S.E."/>
            <person name="Andersen M.R."/>
        </authorList>
    </citation>
    <scope>NUCLEOTIDE SEQUENCE [LARGE SCALE GENOMIC DNA]</scope>
    <source>
        <strain evidence="9 10">IBT 18842</strain>
    </source>
</reference>
<feature type="domain" description="Rhodopsin" evidence="8">
    <location>
        <begin position="20"/>
        <end position="256"/>
    </location>
</feature>
<sequence length="359" mass="39778">MYVVPVASTLLALSIVIVAVRLYARLYFIRTPGWDDLVIVVALLSAIACFAFIVIEVRYGLGNSIQTISPKDLRAQMKALWVSIPFYNLSLTLTKASMVLLYLRLFPLRNYQIVLYLILTFVILSGLWMVFGSIFECIPVQGFWDPSIPHRCIPRTAMWSLNAALQISTDLTIVIVPMPLLTQLQLPRRQKMALILVFALGLFVCAVSAVRLAAVVKMIQSPDKTKWNESAALWSIVEANVAIICACLPPLRPLIVHIFPRLFASQVRSQPEKPPLNLFDTANPFNFQNTSYAASVTGNCSTNNNGRDPHPDTEGIQVVSEVHWDSGSVDGIEDDHSQKGLEPSGRGTVPGRERMASVV</sequence>
<feature type="transmembrane region" description="Helical" evidence="7">
    <location>
        <begin position="163"/>
        <end position="181"/>
    </location>
</feature>
<accession>A0A5N6U606</accession>
<evidence type="ECO:0000256" key="6">
    <source>
        <dbReference type="SAM" id="MobiDB-lite"/>
    </source>
</evidence>
<feature type="transmembrane region" description="Helical" evidence="7">
    <location>
        <begin position="6"/>
        <end position="24"/>
    </location>
</feature>
<evidence type="ECO:0000313" key="10">
    <source>
        <dbReference type="Proteomes" id="UP000325780"/>
    </source>
</evidence>
<gene>
    <name evidence="9" type="ORF">BDV25DRAFT_168005</name>
</gene>
<dbReference type="PANTHER" id="PTHR33048:SF47">
    <property type="entry name" value="INTEGRAL MEMBRANE PROTEIN-RELATED"/>
    <property type="match status" value="1"/>
</dbReference>
<evidence type="ECO:0000313" key="9">
    <source>
        <dbReference type="EMBL" id="KAE8154028.1"/>
    </source>
</evidence>
<dbReference type="EMBL" id="ML742033">
    <property type="protein sequence ID" value="KAE8154028.1"/>
    <property type="molecule type" value="Genomic_DNA"/>
</dbReference>
<proteinExistence type="inferred from homology"/>
<dbReference type="InterPro" id="IPR052337">
    <property type="entry name" value="SAT4-like"/>
</dbReference>
<feature type="transmembrane region" description="Helical" evidence="7">
    <location>
        <begin position="36"/>
        <end position="59"/>
    </location>
</feature>
<feature type="transmembrane region" description="Helical" evidence="7">
    <location>
        <begin position="193"/>
        <end position="219"/>
    </location>
</feature>
<evidence type="ECO:0000256" key="3">
    <source>
        <dbReference type="ARBA" id="ARBA00022989"/>
    </source>
</evidence>
<evidence type="ECO:0000256" key="7">
    <source>
        <dbReference type="SAM" id="Phobius"/>
    </source>
</evidence>
<dbReference type="GO" id="GO:0016020">
    <property type="term" value="C:membrane"/>
    <property type="evidence" value="ECO:0007669"/>
    <property type="project" value="UniProtKB-SubCell"/>
</dbReference>
<dbReference type="Pfam" id="PF20684">
    <property type="entry name" value="Fung_rhodopsin"/>
    <property type="match status" value="1"/>
</dbReference>